<dbReference type="STRING" id="1121898.GCA_000422725_03653"/>
<sequence length="459" mass="53757">METITGEEFEKLLYMENTISNYIIKLEADYILDISSLQKLQISSCKFNSKLVIKDSSTFNSELKPDVFNNKIIDITNCEFLSLRLEHYDDDLFINDVQIENFEVTNCKLYDLVCTSNNIQSEFKLTSCKITKRAILSGNVFKESSDLIISDSEFNGELNLNESHLCNISLFDNKFELFNFSENTVEAFGYFNIGNCKFSKSYFTLSDFTKFTIFHDCIFEQTFILEKNGNLIHTNLQLLNCRFEKSAYFTQSAINKIIIENCFFKDIASFQNSYFLEISIDKTIFDKLALFDDMQIGKVDNCDRKTLRNIKQQLQKADNKIDYNRFRNYELSAYYQELGWGWKSGFKDKFILGATLLSTGFDHSWRRALAFTLLIGFSLYALFFVSENYMLQRDFSQWQEFLSGYFRFLIVTDFYNPLAEGRTYIDNTNTIGWLIFIFGKIVIAFGIYEMIQAFRKFKA</sequence>
<keyword evidence="3" id="KW-1185">Reference proteome</keyword>
<evidence type="ECO:0000313" key="3">
    <source>
        <dbReference type="Proteomes" id="UP000030111"/>
    </source>
</evidence>
<keyword evidence="1" id="KW-0812">Transmembrane</keyword>
<dbReference type="Proteomes" id="UP000030111">
    <property type="component" value="Unassembled WGS sequence"/>
</dbReference>
<feature type="transmembrane region" description="Helical" evidence="1">
    <location>
        <begin position="368"/>
        <end position="386"/>
    </location>
</feature>
<evidence type="ECO:0000256" key="1">
    <source>
        <dbReference type="SAM" id="Phobius"/>
    </source>
</evidence>
<evidence type="ECO:0000313" key="2">
    <source>
        <dbReference type="EMBL" id="KGO91720.1"/>
    </source>
</evidence>
<feature type="transmembrane region" description="Helical" evidence="1">
    <location>
        <begin position="431"/>
        <end position="451"/>
    </location>
</feature>
<dbReference type="RefSeq" id="WP_026989753.1">
    <property type="nucleotide sequence ID" value="NZ_AUGP01000002.1"/>
</dbReference>
<gene>
    <name evidence="2" type="ORF">Q766_15860</name>
</gene>
<proteinExistence type="predicted"/>
<organism evidence="2 3">
    <name type="scientific">Flavobacterium subsaxonicum WB 4.1-42 = DSM 21790</name>
    <dbReference type="NCBI Taxonomy" id="1121898"/>
    <lineage>
        <taxon>Bacteria</taxon>
        <taxon>Pseudomonadati</taxon>
        <taxon>Bacteroidota</taxon>
        <taxon>Flavobacteriia</taxon>
        <taxon>Flavobacteriales</taxon>
        <taxon>Flavobacteriaceae</taxon>
        <taxon>Flavobacterium</taxon>
    </lineage>
</organism>
<name>A0A0A2MU34_9FLAO</name>
<evidence type="ECO:0008006" key="4">
    <source>
        <dbReference type="Google" id="ProtNLM"/>
    </source>
</evidence>
<comment type="caution">
    <text evidence="2">The sequence shown here is derived from an EMBL/GenBank/DDBJ whole genome shotgun (WGS) entry which is preliminary data.</text>
</comment>
<dbReference type="AlphaFoldDB" id="A0A0A2MU34"/>
<keyword evidence="1" id="KW-1133">Transmembrane helix</keyword>
<keyword evidence="1" id="KW-0472">Membrane</keyword>
<dbReference type="OrthoDB" id="1122808at2"/>
<reference evidence="2 3" key="1">
    <citation type="submission" date="2013-09" db="EMBL/GenBank/DDBJ databases">
        <authorList>
            <person name="Zeng Z."/>
            <person name="Chen C."/>
        </authorList>
    </citation>
    <scope>NUCLEOTIDE SEQUENCE [LARGE SCALE GENOMIC DNA]</scope>
    <source>
        <strain evidence="2 3">WB 4.1-42</strain>
    </source>
</reference>
<protein>
    <recommendedName>
        <fullName evidence="4">Pentapeptide repeat-containing protein</fullName>
    </recommendedName>
</protein>
<dbReference type="EMBL" id="JRLY01000015">
    <property type="protein sequence ID" value="KGO91720.1"/>
    <property type="molecule type" value="Genomic_DNA"/>
</dbReference>
<accession>A0A0A2MU34</accession>
<dbReference type="eggNOG" id="ENOG5033F1C">
    <property type="taxonomic scope" value="Bacteria"/>
</dbReference>